<accession>A0AAV0BFI6</accession>
<dbReference type="PANTHER" id="PTHR19854">
    <property type="entry name" value="TRANSDUCIN BETA-LIKE 3"/>
    <property type="match status" value="1"/>
</dbReference>
<dbReference type="Gene3D" id="2.130.10.10">
    <property type="entry name" value="YVTN repeat-like/Quinoprotein amine dehydrogenase"/>
    <property type="match status" value="2"/>
</dbReference>
<name>A0AAV0BFI6_PHAPC</name>
<organism evidence="4 5">
    <name type="scientific">Phakopsora pachyrhizi</name>
    <name type="common">Asian soybean rust disease fungus</name>
    <dbReference type="NCBI Taxonomy" id="170000"/>
    <lineage>
        <taxon>Eukaryota</taxon>
        <taxon>Fungi</taxon>
        <taxon>Dikarya</taxon>
        <taxon>Basidiomycota</taxon>
        <taxon>Pucciniomycotina</taxon>
        <taxon>Pucciniomycetes</taxon>
        <taxon>Pucciniales</taxon>
        <taxon>Phakopsoraceae</taxon>
        <taxon>Phakopsora</taxon>
    </lineage>
</organism>
<comment type="caution">
    <text evidence="4">The sequence shown here is derived from an EMBL/GenBank/DDBJ whole genome shotgun (WGS) entry which is preliminary data.</text>
</comment>
<keyword evidence="1 3" id="KW-0853">WD repeat</keyword>
<dbReference type="Proteomes" id="UP001153365">
    <property type="component" value="Unassembled WGS sequence"/>
</dbReference>
<keyword evidence="2" id="KW-0677">Repeat</keyword>
<dbReference type="EMBL" id="CALTRL010005213">
    <property type="protein sequence ID" value="CAH7684140.1"/>
    <property type="molecule type" value="Genomic_DNA"/>
</dbReference>
<evidence type="ECO:0000313" key="4">
    <source>
        <dbReference type="EMBL" id="CAH7684140.1"/>
    </source>
</evidence>
<dbReference type="InterPro" id="IPR001680">
    <property type="entry name" value="WD40_rpt"/>
</dbReference>
<dbReference type="PANTHER" id="PTHR19854:SF15">
    <property type="entry name" value="TRANSDUCIN BETA-LIKE PROTEIN 3"/>
    <property type="match status" value="1"/>
</dbReference>
<dbReference type="InterPro" id="IPR015943">
    <property type="entry name" value="WD40/YVTN_repeat-like_dom_sf"/>
</dbReference>
<feature type="repeat" description="WD" evidence="3">
    <location>
        <begin position="202"/>
        <end position="234"/>
    </location>
</feature>
<evidence type="ECO:0000256" key="1">
    <source>
        <dbReference type="ARBA" id="ARBA00022574"/>
    </source>
</evidence>
<protein>
    <submittedName>
        <fullName evidence="4">WD40-repeat-containing domain protein</fullName>
    </submittedName>
</protein>
<reference evidence="4" key="1">
    <citation type="submission" date="2022-06" db="EMBL/GenBank/DDBJ databases">
        <authorList>
            <consortium name="SYNGENTA / RWTH Aachen University"/>
        </authorList>
    </citation>
    <scope>NUCLEOTIDE SEQUENCE</scope>
</reference>
<evidence type="ECO:0000256" key="2">
    <source>
        <dbReference type="ARBA" id="ARBA00022737"/>
    </source>
</evidence>
<dbReference type="InterPro" id="IPR036322">
    <property type="entry name" value="WD40_repeat_dom_sf"/>
</dbReference>
<keyword evidence="5" id="KW-1185">Reference proteome</keyword>
<dbReference type="PROSITE" id="PS50082">
    <property type="entry name" value="WD_REPEATS_2"/>
    <property type="match status" value="1"/>
</dbReference>
<sequence length="310" mass="34671">MQVFFDVLRIRRRIDESIWKYIPDLWNISAIDLVRQIPMIYDNKSWEPIHTSSDAAISGGANIMFSTFEETVMVTDLKTGKKLQSISGGHSSIVSALCFYIDVGQGRMQLAVGSGDCRIKLRDLSTHLLVGSFEVTNILLVNKMLGLRMKQQIVGSYDEIIDILLLNLISAMDLPSHLAIATNSPLVRVLSLGKEENHCSLSPGYSDIVLCLAKSKDCNVFVSGSKDRRARIWNFLELVKDVEDGKLPRPGLWKCVASLMIAIVVQFCYLPLPLKIKLLRFGMTLKIHDKDISSINFSSDCKLFAKDLSS</sequence>
<dbReference type="GO" id="GO:0000472">
    <property type="term" value="P:endonucleolytic cleavage to generate mature 5'-end of SSU-rRNA from (SSU-rRNA, 5.8S rRNA, LSU-rRNA)"/>
    <property type="evidence" value="ECO:0007669"/>
    <property type="project" value="TreeGrafter"/>
</dbReference>
<evidence type="ECO:0000256" key="3">
    <source>
        <dbReference type="PROSITE-ProRule" id="PRU00221"/>
    </source>
</evidence>
<proteinExistence type="predicted"/>
<dbReference type="SMART" id="SM00320">
    <property type="entry name" value="WD40"/>
    <property type="match status" value="2"/>
</dbReference>
<dbReference type="GO" id="GO:0030686">
    <property type="term" value="C:90S preribosome"/>
    <property type="evidence" value="ECO:0007669"/>
    <property type="project" value="TreeGrafter"/>
</dbReference>
<evidence type="ECO:0000313" key="5">
    <source>
        <dbReference type="Proteomes" id="UP001153365"/>
    </source>
</evidence>
<dbReference type="AlphaFoldDB" id="A0AAV0BFI6"/>
<dbReference type="GO" id="GO:0000480">
    <property type="term" value="P:endonucleolytic cleavage in 5'-ETS of tricistronic rRNA transcript (SSU-rRNA, 5.8S rRNA, LSU-rRNA)"/>
    <property type="evidence" value="ECO:0007669"/>
    <property type="project" value="TreeGrafter"/>
</dbReference>
<dbReference type="GO" id="GO:0005730">
    <property type="term" value="C:nucleolus"/>
    <property type="evidence" value="ECO:0007669"/>
    <property type="project" value="TreeGrafter"/>
</dbReference>
<dbReference type="GO" id="GO:0034511">
    <property type="term" value="F:U3 snoRNA binding"/>
    <property type="evidence" value="ECO:0007669"/>
    <property type="project" value="TreeGrafter"/>
</dbReference>
<dbReference type="Pfam" id="PF00400">
    <property type="entry name" value="WD40"/>
    <property type="match status" value="1"/>
</dbReference>
<dbReference type="SUPFAM" id="SSF50978">
    <property type="entry name" value="WD40 repeat-like"/>
    <property type="match status" value="1"/>
</dbReference>
<gene>
    <name evidence="4" type="ORF">PPACK8108_LOCUS18168</name>
</gene>